<evidence type="ECO:0008006" key="4">
    <source>
        <dbReference type="Google" id="ProtNLM"/>
    </source>
</evidence>
<dbReference type="AlphaFoldDB" id="A0A972SI43"/>
<dbReference type="Proteomes" id="UP000655523">
    <property type="component" value="Unassembled WGS sequence"/>
</dbReference>
<evidence type="ECO:0000313" key="3">
    <source>
        <dbReference type="Proteomes" id="UP000655523"/>
    </source>
</evidence>
<accession>A0A972SI43</accession>
<organism evidence="2 3">
    <name type="scientific">Paraburkholderia elongata</name>
    <dbReference type="NCBI Taxonomy" id="2675747"/>
    <lineage>
        <taxon>Bacteria</taxon>
        <taxon>Pseudomonadati</taxon>
        <taxon>Pseudomonadota</taxon>
        <taxon>Betaproteobacteria</taxon>
        <taxon>Burkholderiales</taxon>
        <taxon>Burkholderiaceae</taxon>
        <taxon>Paraburkholderia</taxon>
    </lineage>
</organism>
<dbReference type="RefSeq" id="WP_172161458.1">
    <property type="nucleotide sequence ID" value="NZ_WOEZ01000033.1"/>
</dbReference>
<keyword evidence="1" id="KW-0732">Signal</keyword>
<evidence type="ECO:0000313" key="2">
    <source>
        <dbReference type="EMBL" id="NPT54205.1"/>
    </source>
</evidence>
<gene>
    <name evidence="2" type="ORF">GNZ13_06170</name>
</gene>
<protein>
    <recommendedName>
        <fullName evidence="4">Lipoprotein</fullName>
    </recommendedName>
</protein>
<dbReference type="EMBL" id="WOEZ01000033">
    <property type="protein sequence ID" value="NPT54205.1"/>
    <property type="molecule type" value="Genomic_DNA"/>
</dbReference>
<dbReference type="PROSITE" id="PS51257">
    <property type="entry name" value="PROKAR_LIPOPROTEIN"/>
    <property type="match status" value="1"/>
</dbReference>
<feature type="signal peptide" evidence="1">
    <location>
        <begin position="1"/>
        <end position="25"/>
    </location>
</feature>
<keyword evidence="3" id="KW-1185">Reference proteome</keyword>
<comment type="caution">
    <text evidence="2">The sequence shown here is derived from an EMBL/GenBank/DDBJ whole genome shotgun (WGS) entry which is preliminary data.</text>
</comment>
<reference evidence="2 3" key="1">
    <citation type="submission" date="2019-11" db="EMBL/GenBank/DDBJ databases">
        <title>Metabolism of dissolved organic matter in forest soils.</title>
        <authorList>
            <person name="Cyle K.T."/>
            <person name="Wilhelm R.C."/>
            <person name="Martinez C.E."/>
        </authorList>
    </citation>
    <scope>NUCLEOTIDE SEQUENCE [LARGE SCALE GENOMIC DNA]</scope>
    <source>
        <strain evidence="2 3">5N</strain>
    </source>
</reference>
<name>A0A972SI43_9BURK</name>
<proteinExistence type="predicted"/>
<evidence type="ECO:0000256" key="1">
    <source>
        <dbReference type="SAM" id="SignalP"/>
    </source>
</evidence>
<sequence length="216" mass="23297">MTKRVIGAAAAAGALFAAGCSGRNAANEANFKAAINEGVKTQKACLSLDGPIANLSQGIPVLPAQNHASDQQIIAQKPLLKALDHVGLVTLQVVYRQQPGLPMFGSYKAPYITVGVTDKGKPYFQNRSDTGPALCFGRFVVDSIDRFSQPASAMGHMVSQVKYTGHLEDLPDWTHAPELTAQSDWLRKITSPQKYSDKTVLILTNKGWEDQRVAGF</sequence>
<feature type="chain" id="PRO_5037099798" description="Lipoprotein" evidence="1">
    <location>
        <begin position="26"/>
        <end position="216"/>
    </location>
</feature>